<reference evidence="2" key="2">
    <citation type="submission" date="2020-09" db="EMBL/GenBank/DDBJ databases">
        <authorList>
            <person name="Sun Q."/>
            <person name="Zhou Y."/>
        </authorList>
    </citation>
    <scope>NUCLEOTIDE SEQUENCE</scope>
    <source>
        <strain evidence="2">CGMCC 1.15290</strain>
    </source>
</reference>
<reference evidence="2" key="1">
    <citation type="journal article" date="2014" name="Int. J. Syst. Evol. Microbiol.">
        <title>Complete genome sequence of Corynebacterium casei LMG S-19264T (=DSM 44701T), isolated from a smear-ripened cheese.</title>
        <authorList>
            <consortium name="US DOE Joint Genome Institute (JGI-PGF)"/>
            <person name="Walter F."/>
            <person name="Albersmeier A."/>
            <person name="Kalinowski J."/>
            <person name="Ruckert C."/>
        </authorList>
    </citation>
    <scope>NUCLEOTIDE SEQUENCE</scope>
    <source>
        <strain evidence="2">CGMCC 1.15290</strain>
    </source>
</reference>
<name>A0A917IZR2_9BACT</name>
<proteinExistence type="predicted"/>
<evidence type="ECO:0000313" key="3">
    <source>
        <dbReference type="Proteomes" id="UP000627292"/>
    </source>
</evidence>
<keyword evidence="3" id="KW-1185">Reference proteome</keyword>
<dbReference type="RefSeq" id="WP_188953144.1">
    <property type="nucleotide sequence ID" value="NZ_BMIB01000003.1"/>
</dbReference>
<gene>
    <name evidence="2" type="ORF">GCM10011379_27430</name>
</gene>
<sequence length="65" mass="7051">MSDKKETSEAVKPAPTGNASNPSPADEKIVRDKATANKEKAEKYIRESGNIEDMPDAEEEDNSQG</sequence>
<organism evidence="2 3">
    <name type="scientific">Filimonas zeae</name>
    <dbReference type="NCBI Taxonomy" id="1737353"/>
    <lineage>
        <taxon>Bacteria</taxon>
        <taxon>Pseudomonadati</taxon>
        <taxon>Bacteroidota</taxon>
        <taxon>Chitinophagia</taxon>
        <taxon>Chitinophagales</taxon>
        <taxon>Chitinophagaceae</taxon>
        <taxon>Filimonas</taxon>
    </lineage>
</organism>
<feature type="compositionally biased region" description="Acidic residues" evidence="1">
    <location>
        <begin position="53"/>
        <end position="65"/>
    </location>
</feature>
<protein>
    <submittedName>
        <fullName evidence="2">Uncharacterized protein</fullName>
    </submittedName>
</protein>
<dbReference type="AlphaFoldDB" id="A0A917IZR2"/>
<feature type="compositionally biased region" description="Basic and acidic residues" evidence="1">
    <location>
        <begin position="25"/>
        <end position="46"/>
    </location>
</feature>
<dbReference type="EMBL" id="BMIB01000003">
    <property type="protein sequence ID" value="GGH69787.1"/>
    <property type="molecule type" value="Genomic_DNA"/>
</dbReference>
<accession>A0A917IZR2</accession>
<comment type="caution">
    <text evidence="2">The sequence shown here is derived from an EMBL/GenBank/DDBJ whole genome shotgun (WGS) entry which is preliminary data.</text>
</comment>
<feature type="region of interest" description="Disordered" evidence="1">
    <location>
        <begin position="1"/>
        <end position="65"/>
    </location>
</feature>
<evidence type="ECO:0000313" key="2">
    <source>
        <dbReference type="EMBL" id="GGH69787.1"/>
    </source>
</evidence>
<evidence type="ECO:0000256" key="1">
    <source>
        <dbReference type="SAM" id="MobiDB-lite"/>
    </source>
</evidence>
<dbReference type="Proteomes" id="UP000627292">
    <property type="component" value="Unassembled WGS sequence"/>
</dbReference>